<dbReference type="EMBL" id="BNBF01000017">
    <property type="protein sequence ID" value="GHG61939.1"/>
    <property type="molecule type" value="Genomic_DNA"/>
</dbReference>
<accession>A0A919EZ20</accession>
<dbReference type="Proteomes" id="UP000619355">
    <property type="component" value="Unassembled WGS sequence"/>
</dbReference>
<dbReference type="AlphaFoldDB" id="A0A919EZ20"/>
<dbReference type="Pfam" id="PF10686">
    <property type="entry name" value="YAcAr"/>
    <property type="match status" value="1"/>
</dbReference>
<organism evidence="2 3">
    <name type="scientific">Streptomyces capoamus</name>
    <dbReference type="NCBI Taxonomy" id="68183"/>
    <lineage>
        <taxon>Bacteria</taxon>
        <taxon>Bacillati</taxon>
        <taxon>Actinomycetota</taxon>
        <taxon>Actinomycetes</taxon>
        <taxon>Kitasatosporales</taxon>
        <taxon>Streptomycetaceae</taxon>
        <taxon>Streptomyces</taxon>
    </lineage>
</organism>
<evidence type="ECO:0000313" key="2">
    <source>
        <dbReference type="EMBL" id="GHG61939.1"/>
    </source>
</evidence>
<keyword evidence="3" id="KW-1185">Reference proteome</keyword>
<dbReference type="InterPro" id="IPR019627">
    <property type="entry name" value="YAcAr"/>
</dbReference>
<evidence type="ECO:0000259" key="1">
    <source>
        <dbReference type="Pfam" id="PF10686"/>
    </source>
</evidence>
<protein>
    <recommendedName>
        <fullName evidence="1">YspA cpYpsA-related SLOG domain-containing protein</fullName>
    </recommendedName>
</protein>
<proteinExistence type="predicted"/>
<name>A0A919EZ20_9ACTN</name>
<reference evidence="3" key="1">
    <citation type="journal article" date="2019" name="Int. J. Syst. Evol. Microbiol.">
        <title>The Global Catalogue of Microorganisms (GCM) 10K type strain sequencing project: providing services to taxonomists for standard genome sequencing and annotation.</title>
        <authorList>
            <consortium name="The Broad Institute Genomics Platform"/>
            <consortium name="The Broad Institute Genome Sequencing Center for Infectious Disease"/>
            <person name="Wu L."/>
            <person name="Ma J."/>
        </authorList>
    </citation>
    <scope>NUCLEOTIDE SEQUENCE [LARGE SCALE GENOMIC DNA]</scope>
    <source>
        <strain evidence="3">JCM 4253</strain>
    </source>
</reference>
<comment type="caution">
    <text evidence="2">The sequence shown here is derived from an EMBL/GenBank/DDBJ whole genome shotgun (WGS) entry which is preliminary data.</text>
</comment>
<evidence type="ECO:0000313" key="3">
    <source>
        <dbReference type="Proteomes" id="UP000619355"/>
    </source>
</evidence>
<feature type="domain" description="YspA cpYpsA-related SLOG" evidence="1">
    <location>
        <begin position="6"/>
        <end position="72"/>
    </location>
</feature>
<gene>
    <name evidence="2" type="ORF">GCM10018980_51480</name>
</gene>
<dbReference type="RefSeq" id="WP_189984584.1">
    <property type="nucleotide sequence ID" value="NZ_BNBF01000017.1"/>
</dbReference>
<sequence length="127" mass="13608">MTAPYRILVTGSRTWTDVGAIQKALAKAVEAIPADRQIIVVHGACPNGADAIADQWARQYGATVERHPANWRPNGVLDRAAGYRRNAEMVLSGADLCLAFIRNISPGATHCAATAERAGIPVRRFTA</sequence>